<proteinExistence type="predicted"/>
<evidence type="ECO:0000256" key="2">
    <source>
        <dbReference type="SAM" id="SignalP"/>
    </source>
</evidence>
<feature type="chain" id="PRO_5026360580" evidence="2">
    <location>
        <begin position="25"/>
        <end position="414"/>
    </location>
</feature>
<comment type="caution">
    <text evidence="3">The sequence shown here is derived from an EMBL/GenBank/DDBJ whole genome shotgun (WGS) entry which is preliminary data.</text>
</comment>
<evidence type="ECO:0000313" key="4">
    <source>
        <dbReference type="Proteomes" id="UP000486351"/>
    </source>
</evidence>
<dbReference type="Proteomes" id="UP000486351">
    <property type="component" value="Unassembled WGS sequence"/>
</dbReference>
<gene>
    <name evidence="3" type="ORF">PF008_g26211</name>
</gene>
<feature type="signal peptide" evidence="2">
    <location>
        <begin position="1"/>
        <end position="24"/>
    </location>
</feature>
<evidence type="ECO:0000313" key="3">
    <source>
        <dbReference type="EMBL" id="KAE9288174.1"/>
    </source>
</evidence>
<reference evidence="3 4" key="1">
    <citation type="submission" date="2018-09" db="EMBL/GenBank/DDBJ databases">
        <title>Genomic investigation of the strawberry pathogen Phytophthora fragariae indicates pathogenicity is determined by transcriptional variation in three key races.</title>
        <authorList>
            <person name="Adams T.M."/>
            <person name="Armitage A.D."/>
            <person name="Sobczyk M.K."/>
            <person name="Bates H.J."/>
            <person name="Dunwell J.M."/>
            <person name="Nellist C.F."/>
            <person name="Harrison R.J."/>
        </authorList>
    </citation>
    <scope>NUCLEOTIDE SEQUENCE [LARGE SCALE GENOMIC DNA]</scope>
    <source>
        <strain evidence="3 4">NOV-77</strain>
    </source>
</reference>
<feature type="compositionally biased region" description="Low complexity" evidence="1">
    <location>
        <begin position="366"/>
        <end position="391"/>
    </location>
</feature>
<evidence type="ECO:0000256" key="1">
    <source>
        <dbReference type="SAM" id="MobiDB-lite"/>
    </source>
</evidence>
<dbReference type="EMBL" id="QXFY01003141">
    <property type="protein sequence ID" value="KAE9288174.1"/>
    <property type="molecule type" value="Genomic_DNA"/>
</dbReference>
<sequence length="414" mass="44341">MKFTGIYATAIVVVLQLRTAPSDATSDQVSIYASYDDSLCTNVSTVKIHEGGCDETEPSGCTGNNVYYGQGSCSDSRASFLDATFGEAPYFMVEYYGYEDIKCDKLVSSEVYLADGECLFCSTGSLRVWTAQDKSLAAVLLAGSCDSAEWGIDGYLNVSVNTGVCIPQDEGDSLAVKYLLIGDPPASSSIIPGTPPANNKVYITAGNDDAACEKPSTVTIVEGGCNETEPSECYEYRVGFSSVKMTYYGQSFCSDSRESYLQATFGTSPLFVVEYFNDNSCTNMISSEVYLADGGDHFFTFGAMKVWIADDKSRVALLASTDTSDSSNWFVPGNMNVSVSPNDCIVESIYRMNSMRYVLMGDISSSSSSSSSSSGSETTTTTATTTTSTSSAPSRFLPESIAVLLMWVAINFSL</sequence>
<accession>A0A6G0QHR4</accession>
<dbReference type="AlphaFoldDB" id="A0A6G0QHR4"/>
<protein>
    <submittedName>
        <fullName evidence="3">Uncharacterized protein</fullName>
    </submittedName>
</protein>
<keyword evidence="2" id="KW-0732">Signal</keyword>
<feature type="region of interest" description="Disordered" evidence="1">
    <location>
        <begin position="366"/>
        <end position="393"/>
    </location>
</feature>
<name>A0A6G0QHR4_9STRA</name>
<organism evidence="3 4">
    <name type="scientific">Phytophthora fragariae</name>
    <dbReference type="NCBI Taxonomy" id="53985"/>
    <lineage>
        <taxon>Eukaryota</taxon>
        <taxon>Sar</taxon>
        <taxon>Stramenopiles</taxon>
        <taxon>Oomycota</taxon>
        <taxon>Peronosporomycetes</taxon>
        <taxon>Peronosporales</taxon>
        <taxon>Peronosporaceae</taxon>
        <taxon>Phytophthora</taxon>
    </lineage>
</organism>